<dbReference type="PANTHER" id="PTHR33164">
    <property type="entry name" value="TRANSCRIPTIONAL REGULATOR, MARR FAMILY"/>
    <property type="match status" value="1"/>
</dbReference>
<dbReference type="GO" id="GO:0006950">
    <property type="term" value="P:response to stress"/>
    <property type="evidence" value="ECO:0007669"/>
    <property type="project" value="TreeGrafter"/>
</dbReference>
<dbReference type="InterPro" id="IPR036390">
    <property type="entry name" value="WH_DNA-bd_sf"/>
</dbReference>
<accession>A0A0R2AYE6</accession>
<gene>
    <name evidence="2" type="ORF">FC34_GL001071</name>
</gene>
<dbReference type="Gene3D" id="1.10.10.10">
    <property type="entry name" value="Winged helix-like DNA-binding domain superfamily/Winged helix DNA-binding domain"/>
    <property type="match status" value="1"/>
</dbReference>
<dbReference type="InterPro" id="IPR039422">
    <property type="entry name" value="MarR/SlyA-like"/>
</dbReference>
<dbReference type="SUPFAM" id="SSF46785">
    <property type="entry name" value="Winged helix' DNA-binding domain"/>
    <property type="match status" value="1"/>
</dbReference>
<dbReference type="PRINTS" id="PR00598">
    <property type="entry name" value="HTHMARR"/>
</dbReference>
<dbReference type="PATRIC" id="fig|1423727.3.peg.1084"/>
<reference evidence="2 3" key="1">
    <citation type="journal article" date="2015" name="Genome Announc.">
        <title>Expanding the biotechnology potential of lactobacilli through comparative genomics of 213 strains and associated genera.</title>
        <authorList>
            <person name="Sun Z."/>
            <person name="Harris H.M."/>
            <person name="McCann A."/>
            <person name="Guo C."/>
            <person name="Argimon S."/>
            <person name="Zhang W."/>
            <person name="Yang X."/>
            <person name="Jeffery I.B."/>
            <person name="Cooney J.C."/>
            <person name="Kagawa T.F."/>
            <person name="Liu W."/>
            <person name="Song Y."/>
            <person name="Salvetti E."/>
            <person name="Wrobel A."/>
            <person name="Rasinkangas P."/>
            <person name="Parkhill J."/>
            <person name="Rea M.C."/>
            <person name="O'Sullivan O."/>
            <person name="Ritari J."/>
            <person name="Douillard F.P."/>
            <person name="Paul Ross R."/>
            <person name="Yang R."/>
            <person name="Briner A.E."/>
            <person name="Felis G.E."/>
            <person name="de Vos W.M."/>
            <person name="Barrangou R."/>
            <person name="Klaenhammer T.R."/>
            <person name="Caufield P.W."/>
            <person name="Cui Y."/>
            <person name="Zhang H."/>
            <person name="O'Toole P.W."/>
        </authorList>
    </citation>
    <scope>NUCLEOTIDE SEQUENCE [LARGE SCALE GENOMIC DNA]</scope>
    <source>
        <strain evidence="2 3">DSM 23927</strain>
    </source>
</reference>
<keyword evidence="3" id="KW-1185">Reference proteome</keyword>
<sequence length="145" mass="16658">MNAKQLAQQFITVMKQNRVSSARDFSENALGVDYVLFQYLDQHENVTPSDLSQALHVTTARMTVILRRLEKANMITRSAHPTDLRKFIIALTPTGRKKLKDQETKQLTYLTDLMAYLGEEDAEAYIRIVSKLAKRRNQSKTERGN</sequence>
<dbReference type="EMBL" id="AYZQ01000002">
    <property type="protein sequence ID" value="KRM72087.1"/>
    <property type="molecule type" value="Genomic_DNA"/>
</dbReference>
<dbReference type="GO" id="GO:0003700">
    <property type="term" value="F:DNA-binding transcription factor activity"/>
    <property type="evidence" value="ECO:0007669"/>
    <property type="project" value="InterPro"/>
</dbReference>
<proteinExistence type="predicted"/>
<dbReference type="InterPro" id="IPR000835">
    <property type="entry name" value="HTH_MarR-typ"/>
</dbReference>
<dbReference type="InterPro" id="IPR036388">
    <property type="entry name" value="WH-like_DNA-bd_sf"/>
</dbReference>
<evidence type="ECO:0000259" key="1">
    <source>
        <dbReference type="PROSITE" id="PS50995"/>
    </source>
</evidence>
<feature type="domain" description="HTH marR-type" evidence="1">
    <location>
        <begin position="1"/>
        <end position="134"/>
    </location>
</feature>
<evidence type="ECO:0000313" key="2">
    <source>
        <dbReference type="EMBL" id="KRM72087.1"/>
    </source>
</evidence>
<name>A0A0R2AYE6_9LACO</name>
<dbReference type="Proteomes" id="UP000051672">
    <property type="component" value="Unassembled WGS sequence"/>
</dbReference>
<dbReference type="PROSITE" id="PS50995">
    <property type="entry name" value="HTH_MARR_2"/>
    <property type="match status" value="1"/>
</dbReference>
<dbReference type="AlphaFoldDB" id="A0A0R2AYE6"/>
<organism evidence="2 3">
    <name type="scientific">Lacticaseibacillus brantae DSM 23927</name>
    <dbReference type="NCBI Taxonomy" id="1423727"/>
    <lineage>
        <taxon>Bacteria</taxon>
        <taxon>Bacillati</taxon>
        <taxon>Bacillota</taxon>
        <taxon>Bacilli</taxon>
        <taxon>Lactobacillales</taxon>
        <taxon>Lactobacillaceae</taxon>
        <taxon>Lacticaseibacillus</taxon>
    </lineage>
</organism>
<dbReference type="SMART" id="SM00347">
    <property type="entry name" value="HTH_MARR"/>
    <property type="match status" value="1"/>
</dbReference>
<dbReference type="Pfam" id="PF01047">
    <property type="entry name" value="MarR"/>
    <property type="match status" value="1"/>
</dbReference>
<dbReference type="PANTHER" id="PTHR33164:SF43">
    <property type="entry name" value="HTH-TYPE TRANSCRIPTIONAL REPRESSOR YETL"/>
    <property type="match status" value="1"/>
</dbReference>
<dbReference type="RefSeq" id="WP_057894362.1">
    <property type="nucleotide sequence ID" value="NZ_AYZQ01000002.1"/>
</dbReference>
<dbReference type="STRING" id="1423727.FC34_GL001071"/>
<protein>
    <recommendedName>
        <fullName evidence="1">HTH marR-type domain-containing protein</fullName>
    </recommendedName>
</protein>
<dbReference type="OrthoDB" id="2193108at2"/>
<evidence type="ECO:0000313" key="3">
    <source>
        <dbReference type="Proteomes" id="UP000051672"/>
    </source>
</evidence>
<comment type="caution">
    <text evidence="2">The sequence shown here is derived from an EMBL/GenBank/DDBJ whole genome shotgun (WGS) entry which is preliminary data.</text>
</comment>